<feature type="domain" description="Response regulatory" evidence="4">
    <location>
        <begin position="7"/>
        <end position="123"/>
    </location>
</feature>
<evidence type="ECO:0000256" key="3">
    <source>
        <dbReference type="PROSITE-ProRule" id="PRU00169"/>
    </source>
</evidence>
<keyword evidence="6" id="KW-1185">Reference proteome</keyword>
<dbReference type="OrthoDB" id="9789181at2"/>
<evidence type="ECO:0000313" key="6">
    <source>
        <dbReference type="Proteomes" id="UP000198510"/>
    </source>
</evidence>
<keyword evidence="1 3" id="KW-0597">Phosphoprotein</keyword>
<protein>
    <submittedName>
        <fullName evidence="5">Twitching motility two-component system response regulator PilH</fullName>
    </submittedName>
</protein>
<sequence>MIAFKKRILIVDDSPVMCGLLYMLFYQQYEVTVVTDGFEALLHLQKAPPPELIITDLSMPTLNGFDLIRTIRASAWLHHIPIIVISALEPHQHDLDLHRLGVECILQKPFKPAGLQEKVSSTLAENAPPAPAYVLRSPVYKAG</sequence>
<evidence type="ECO:0000259" key="4">
    <source>
        <dbReference type="PROSITE" id="PS50110"/>
    </source>
</evidence>
<dbReference type="Gene3D" id="3.40.50.2300">
    <property type="match status" value="1"/>
</dbReference>
<dbReference type="InterPro" id="IPR011006">
    <property type="entry name" value="CheY-like_superfamily"/>
</dbReference>
<organism evidence="5 6">
    <name type="scientific">Catalinimonas alkaloidigena</name>
    <dbReference type="NCBI Taxonomy" id="1075417"/>
    <lineage>
        <taxon>Bacteria</taxon>
        <taxon>Pseudomonadati</taxon>
        <taxon>Bacteroidota</taxon>
        <taxon>Cytophagia</taxon>
        <taxon>Cytophagales</taxon>
        <taxon>Catalimonadaceae</taxon>
        <taxon>Catalinimonas</taxon>
    </lineage>
</organism>
<dbReference type="Pfam" id="PF00072">
    <property type="entry name" value="Response_reg"/>
    <property type="match status" value="1"/>
</dbReference>
<dbReference type="GO" id="GO:0000160">
    <property type="term" value="P:phosphorelay signal transduction system"/>
    <property type="evidence" value="ECO:0007669"/>
    <property type="project" value="UniProtKB-KW"/>
</dbReference>
<dbReference type="AlphaFoldDB" id="A0A1G9H2F2"/>
<dbReference type="PANTHER" id="PTHR44591">
    <property type="entry name" value="STRESS RESPONSE REGULATOR PROTEIN 1"/>
    <property type="match status" value="1"/>
</dbReference>
<evidence type="ECO:0000313" key="5">
    <source>
        <dbReference type="EMBL" id="SDL07136.1"/>
    </source>
</evidence>
<keyword evidence="2" id="KW-0902">Two-component regulatory system</keyword>
<dbReference type="Proteomes" id="UP000198510">
    <property type="component" value="Unassembled WGS sequence"/>
</dbReference>
<accession>A0A1G9H2F2</accession>
<feature type="modified residue" description="4-aspartylphosphate" evidence="3">
    <location>
        <position position="56"/>
    </location>
</feature>
<gene>
    <name evidence="5" type="ORF">SAMN05421823_104298</name>
</gene>
<dbReference type="PANTHER" id="PTHR44591:SF14">
    <property type="entry name" value="PROTEIN PILG"/>
    <property type="match status" value="1"/>
</dbReference>
<dbReference type="EMBL" id="FNFO01000004">
    <property type="protein sequence ID" value="SDL07136.1"/>
    <property type="molecule type" value="Genomic_DNA"/>
</dbReference>
<proteinExistence type="predicted"/>
<dbReference type="STRING" id="1075417.SAMN05421823_104298"/>
<dbReference type="InterPro" id="IPR001789">
    <property type="entry name" value="Sig_transdc_resp-reg_receiver"/>
</dbReference>
<dbReference type="SUPFAM" id="SSF52172">
    <property type="entry name" value="CheY-like"/>
    <property type="match status" value="1"/>
</dbReference>
<dbReference type="SMART" id="SM00448">
    <property type="entry name" value="REC"/>
    <property type="match status" value="1"/>
</dbReference>
<dbReference type="InterPro" id="IPR050595">
    <property type="entry name" value="Bact_response_regulator"/>
</dbReference>
<evidence type="ECO:0000256" key="1">
    <source>
        <dbReference type="ARBA" id="ARBA00022553"/>
    </source>
</evidence>
<name>A0A1G9H2F2_9BACT</name>
<dbReference type="RefSeq" id="WP_143017255.1">
    <property type="nucleotide sequence ID" value="NZ_FNFO01000004.1"/>
</dbReference>
<evidence type="ECO:0000256" key="2">
    <source>
        <dbReference type="ARBA" id="ARBA00023012"/>
    </source>
</evidence>
<reference evidence="5 6" key="1">
    <citation type="submission" date="2016-10" db="EMBL/GenBank/DDBJ databases">
        <authorList>
            <person name="de Groot N.N."/>
        </authorList>
    </citation>
    <scope>NUCLEOTIDE SEQUENCE [LARGE SCALE GENOMIC DNA]</scope>
    <source>
        <strain evidence="5 6">DSM 25186</strain>
    </source>
</reference>
<dbReference type="PROSITE" id="PS50110">
    <property type="entry name" value="RESPONSE_REGULATORY"/>
    <property type="match status" value="1"/>
</dbReference>